<evidence type="ECO:0000313" key="2">
    <source>
        <dbReference type="EMBL" id="SIO24728.1"/>
    </source>
</evidence>
<dbReference type="InterPro" id="IPR012340">
    <property type="entry name" value="NA-bd_OB-fold"/>
</dbReference>
<proteinExistence type="predicted"/>
<name>A0A1N6HY08_9BURK</name>
<accession>A0A1N6HY08</accession>
<dbReference type="SUPFAM" id="SSF50249">
    <property type="entry name" value="Nucleic acid-binding proteins"/>
    <property type="match status" value="1"/>
</dbReference>
<dbReference type="PANTHER" id="PTHR34075">
    <property type="entry name" value="BLR3430 PROTEIN"/>
    <property type="match status" value="1"/>
</dbReference>
<protein>
    <recommendedName>
        <fullName evidence="1">ChsH2 rubredoxin-like zinc ribbon domain-containing protein</fullName>
    </recommendedName>
</protein>
<gene>
    <name evidence="2" type="ORF">SAMN05444168_3755</name>
</gene>
<dbReference type="RefSeq" id="WP_074265590.1">
    <property type="nucleotide sequence ID" value="NZ_FSRM01000001.1"/>
</dbReference>
<evidence type="ECO:0000259" key="1">
    <source>
        <dbReference type="Pfam" id="PF12172"/>
    </source>
</evidence>
<sequence length="100" mass="10453">MSLTVSSCIRCGTTVFPARYLCPVCGGAEWSEIEAARGTVTALTVVRHRVGAHNSGDVHLASVAMQAGPTVIACLKSVAEKGDTVCLALDEQHRIVASRS</sequence>
<dbReference type="Proteomes" id="UP000184693">
    <property type="component" value="Unassembled WGS sequence"/>
</dbReference>
<dbReference type="InterPro" id="IPR052513">
    <property type="entry name" value="Thioester_dehydratase-like"/>
</dbReference>
<dbReference type="PANTHER" id="PTHR34075:SF5">
    <property type="entry name" value="BLR3430 PROTEIN"/>
    <property type="match status" value="1"/>
</dbReference>
<feature type="domain" description="ChsH2 rubredoxin-like zinc ribbon" evidence="1">
    <location>
        <begin position="3"/>
        <end position="30"/>
    </location>
</feature>
<organism evidence="2 3">
    <name type="scientific">Paraburkholderia phenazinium</name>
    <dbReference type="NCBI Taxonomy" id="60549"/>
    <lineage>
        <taxon>Bacteria</taxon>
        <taxon>Pseudomonadati</taxon>
        <taxon>Pseudomonadota</taxon>
        <taxon>Betaproteobacteria</taxon>
        <taxon>Burkholderiales</taxon>
        <taxon>Burkholderiaceae</taxon>
        <taxon>Paraburkholderia</taxon>
    </lineage>
</organism>
<dbReference type="Pfam" id="PF12172">
    <property type="entry name" value="zf-ChsH2"/>
    <property type="match status" value="1"/>
</dbReference>
<dbReference type="EMBL" id="FSRM01000001">
    <property type="protein sequence ID" value="SIO24728.1"/>
    <property type="molecule type" value="Genomic_DNA"/>
</dbReference>
<evidence type="ECO:0000313" key="3">
    <source>
        <dbReference type="Proteomes" id="UP000184693"/>
    </source>
</evidence>
<reference evidence="2 3" key="1">
    <citation type="submission" date="2016-11" db="EMBL/GenBank/DDBJ databases">
        <authorList>
            <person name="Jaros S."/>
            <person name="Januszkiewicz K."/>
            <person name="Wedrychowicz H."/>
        </authorList>
    </citation>
    <scope>NUCLEOTIDE SEQUENCE [LARGE SCALE GENOMIC DNA]</scope>
    <source>
        <strain evidence="2 3">GAS86</strain>
    </source>
</reference>
<dbReference type="AlphaFoldDB" id="A0A1N6HY08"/>
<dbReference type="InterPro" id="IPR022002">
    <property type="entry name" value="ChsH2_Znr"/>
</dbReference>
<dbReference type="OrthoDB" id="9033662at2"/>